<dbReference type="AlphaFoldDB" id="A0AAU9S2Z8"/>
<gene>
    <name evidence="1" type="ORF">TAV2_LOCUS9600</name>
</gene>
<reference evidence="1 2" key="1">
    <citation type="submission" date="2022-03" db="EMBL/GenBank/DDBJ databases">
        <authorList>
            <person name="Nunn A."/>
            <person name="Chopra R."/>
            <person name="Nunn A."/>
            <person name="Contreras Garrido A."/>
        </authorList>
    </citation>
    <scope>NUCLEOTIDE SEQUENCE [LARGE SCALE GENOMIC DNA]</scope>
</reference>
<organism evidence="1 2">
    <name type="scientific">Thlaspi arvense</name>
    <name type="common">Field penny-cress</name>
    <dbReference type="NCBI Taxonomy" id="13288"/>
    <lineage>
        <taxon>Eukaryota</taxon>
        <taxon>Viridiplantae</taxon>
        <taxon>Streptophyta</taxon>
        <taxon>Embryophyta</taxon>
        <taxon>Tracheophyta</taxon>
        <taxon>Spermatophyta</taxon>
        <taxon>Magnoliopsida</taxon>
        <taxon>eudicotyledons</taxon>
        <taxon>Gunneridae</taxon>
        <taxon>Pentapetalae</taxon>
        <taxon>rosids</taxon>
        <taxon>malvids</taxon>
        <taxon>Brassicales</taxon>
        <taxon>Brassicaceae</taxon>
        <taxon>Thlaspideae</taxon>
        <taxon>Thlaspi</taxon>
    </lineage>
</organism>
<dbReference type="Proteomes" id="UP000836841">
    <property type="component" value="Chromosome 3"/>
</dbReference>
<accession>A0AAU9S2Z8</accession>
<keyword evidence="2" id="KW-1185">Reference proteome</keyword>
<evidence type="ECO:0000313" key="2">
    <source>
        <dbReference type="Proteomes" id="UP000836841"/>
    </source>
</evidence>
<evidence type="ECO:0000313" key="1">
    <source>
        <dbReference type="EMBL" id="CAH2055144.1"/>
    </source>
</evidence>
<sequence>MIKLEHSLVSVSQDTGLSSDVNTTATSDISSYPMMVNSAANAAMVDDTKTSYDDLDDLGIFWDDC</sequence>
<name>A0AAU9S2Z8_THLAR</name>
<dbReference type="EMBL" id="OU466859">
    <property type="protein sequence ID" value="CAH2055144.1"/>
    <property type="molecule type" value="Genomic_DNA"/>
</dbReference>
<proteinExistence type="predicted"/>
<protein>
    <submittedName>
        <fullName evidence="1">Uncharacterized protein</fullName>
    </submittedName>
</protein>